<dbReference type="InterPro" id="IPR029063">
    <property type="entry name" value="SAM-dependent_MTases_sf"/>
</dbReference>
<dbReference type="EMBL" id="JACCFW010000001">
    <property type="protein sequence ID" value="NYJ73762.1"/>
    <property type="molecule type" value="Genomic_DNA"/>
</dbReference>
<dbReference type="CDD" id="cd02440">
    <property type="entry name" value="AdoMet_MTases"/>
    <property type="match status" value="1"/>
</dbReference>
<protein>
    <recommendedName>
        <fullName evidence="1">THUMP-like domain-containing protein</fullName>
    </recommendedName>
</protein>
<dbReference type="InterPro" id="IPR041497">
    <property type="entry name" value="Thump-like"/>
</dbReference>
<accession>A0A853D946</accession>
<sequence>MDPALVHRLASGEGWGLLQSLPPYDASEAMSLATRLRGEGFDAELVSAALTQSDLRARAVPKFGAAAREMLFTRDGLEQATRTRIAAHHATRFVEAGVRHVYDLGCGIGADAIALAKAGIALTAVDTDEATAAIAAVNLRHWPRAQVQHTAAHDVAIPSGEDARGCGIWLDPARRTPGVADAQGRTRRLFRLEDISPSWDDVRGYLTRTPAAGAKLSPSFPHAAVPAGVEAQWTSYDGEVLECALWAGATVRTPGRTACVVREHVTALVTERDALGAQPLPAELARLGPYLYEPDRAVIRAGLVGALVNAADGRELSPGVGYVTGLADVQLPWARRYAITDAMPYNLKGLRALLRDRDTGTLTIKKRGVSLDADQLRRQLRLQGDRTTTIVITRVGGAQVVLVVTPL</sequence>
<feature type="domain" description="THUMP-like" evidence="1">
    <location>
        <begin position="334"/>
        <end position="406"/>
    </location>
</feature>
<reference evidence="2 3" key="1">
    <citation type="submission" date="2020-07" db="EMBL/GenBank/DDBJ databases">
        <title>Sequencing the genomes of 1000 actinobacteria strains.</title>
        <authorList>
            <person name="Klenk H.-P."/>
        </authorList>
    </citation>
    <scope>NUCLEOTIDE SEQUENCE [LARGE SCALE GENOMIC DNA]</scope>
    <source>
        <strain evidence="2 3">DSM 29531</strain>
    </source>
</reference>
<dbReference type="RefSeq" id="WP_179479217.1">
    <property type="nucleotide sequence ID" value="NZ_JACCFW010000001.1"/>
</dbReference>
<dbReference type="Gene3D" id="3.40.50.150">
    <property type="entry name" value="Vaccinia Virus protein VP39"/>
    <property type="match status" value="1"/>
</dbReference>
<evidence type="ECO:0000259" key="1">
    <source>
        <dbReference type="Pfam" id="PF18096"/>
    </source>
</evidence>
<dbReference type="SUPFAM" id="SSF53335">
    <property type="entry name" value="S-adenosyl-L-methionine-dependent methyltransferases"/>
    <property type="match status" value="1"/>
</dbReference>
<organism evidence="2 3">
    <name type="scientific">Allobranchiibius huperziae</name>
    <dbReference type="NCBI Taxonomy" id="1874116"/>
    <lineage>
        <taxon>Bacteria</taxon>
        <taxon>Bacillati</taxon>
        <taxon>Actinomycetota</taxon>
        <taxon>Actinomycetes</taxon>
        <taxon>Micrococcales</taxon>
        <taxon>Dermacoccaceae</taxon>
        <taxon>Allobranchiibius</taxon>
    </lineage>
</organism>
<dbReference type="AlphaFoldDB" id="A0A853D946"/>
<comment type="caution">
    <text evidence="2">The sequence shown here is derived from an EMBL/GenBank/DDBJ whole genome shotgun (WGS) entry which is preliminary data.</text>
</comment>
<name>A0A853D946_9MICO</name>
<evidence type="ECO:0000313" key="3">
    <source>
        <dbReference type="Proteomes" id="UP000571817"/>
    </source>
</evidence>
<dbReference type="Pfam" id="PF18096">
    <property type="entry name" value="Thump_like"/>
    <property type="match status" value="1"/>
</dbReference>
<evidence type="ECO:0000313" key="2">
    <source>
        <dbReference type="EMBL" id="NYJ73762.1"/>
    </source>
</evidence>
<keyword evidence="3" id="KW-1185">Reference proteome</keyword>
<proteinExistence type="predicted"/>
<dbReference type="Proteomes" id="UP000571817">
    <property type="component" value="Unassembled WGS sequence"/>
</dbReference>
<gene>
    <name evidence="2" type="ORF">HNR15_000725</name>
</gene>